<evidence type="ECO:0000313" key="2">
    <source>
        <dbReference type="Proteomes" id="UP000000239"/>
    </source>
</evidence>
<dbReference type="Proteomes" id="UP000000239">
    <property type="component" value="Chromosome"/>
</dbReference>
<dbReference type="RefSeq" id="WP_011507310.1">
    <property type="nucleotide sequence ID" value="NC_007963.1"/>
</dbReference>
<dbReference type="HOGENOM" id="CLU_1764766_0_0_6"/>
<dbReference type="OrthoDB" id="6236672at2"/>
<dbReference type="AlphaFoldDB" id="Q1QVZ4"/>
<dbReference type="EMBL" id="CP000285">
    <property type="protein sequence ID" value="ABE59364.1"/>
    <property type="molecule type" value="Genomic_DNA"/>
</dbReference>
<organism evidence="1 2">
    <name type="scientific">Chromohalobacter israelensis (strain ATCC BAA-138 / DSM 3043 / CIP 106854 / NCIMB 13768 / 1H11)</name>
    <name type="common">Chromohalobacter salexigens</name>
    <dbReference type="NCBI Taxonomy" id="290398"/>
    <lineage>
        <taxon>Bacteria</taxon>
        <taxon>Pseudomonadati</taxon>
        <taxon>Pseudomonadota</taxon>
        <taxon>Gammaproteobacteria</taxon>
        <taxon>Oceanospirillales</taxon>
        <taxon>Halomonadaceae</taxon>
        <taxon>Chromohalobacter</taxon>
    </lineage>
</organism>
<dbReference type="eggNOG" id="ENOG502ZGME">
    <property type="taxonomic scope" value="Bacteria"/>
</dbReference>
<accession>Q1QVZ4</accession>
<keyword evidence="2" id="KW-1185">Reference proteome</keyword>
<dbReference type="GeneID" id="95334725"/>
<evidence type="ECO:0008006" key="3">
    <source>
        <dbReference type="Google" id="ProtNLM"/>
    </source>
</evidence>
<protein>
    <recommendedName>
        <fullName evidence="3">DUF2868 domain-containing protein</fullName>
    </recommendedName>
</protein>
<sequence>MNDQAAGLRAYASQRRDKASLVTIGRPTPQAVNATCERLSALSGLAWETLPLALGEASSAQRSSPYWGIGVAPGAEGLQGAYRDLKQWSQRERLPPLLIIRDPAASQDMPLDNLVDAARRFLGIKLFTDPADWLAQTLPMTESGGTR</sequence>
<dbReference type="STRING" id="290398.Csal_2013"/>
<dbReference type="KEGG" id="csa:Csal_2013"/>
<gene>
    <name evidence="1" type="ordered locus">Csal_2013</name>
</gene>
<proteinExistence type="predicted"/>
<name>Q1QVZ4_CHRI1</name>
<evidence type="ECO:0000313" key="1">
    <source>
        <dbReference type="EMBL" id="ABE59364.1"/>
    </source>
</evidence>
<reference evidence="1 2" key="1">
    <citation type="journal article" date="2011" name="Stand. Genomic Sci.">
        <title>Complete genome sequence of the halophilic and highly halotolerant Chromohalobacter salexigens type strain (1H11(T)).</title>
        <authorList>
            <person name="Copeland A."/>
            <person name="O'Connor K."/>
            <person name="Lucas S."/>
            <person name="Lapidus A."/>
            <person name="Berry K.W."/>
            <person name="Detter J.C."/>
            <person name="Del Rio T.G."/>
            <person name="Hammon N."/>
            <person name="Dalin E."/>
            <person name="Tice H."/>
            <person name="Pitluck S."/>
            <person name="Bruce D."/>
            <person name="Goodwin L."/>
            <person name="Han C."/>
            <person name="Tapia R."/>
            <person name="Saunders E."/>
            <person name="Schmutz J."/>
            <person name="Brettin T."/>
            <person name="Larimer F."/>
            <person name="Land M."/>
            <person name="Hauser L."/>
            <person name="Vargas C."/>
            <person name="Nieto J.J."/>
            <person name="Kyrpides N.C."/>
            <person name="Ivanova N."/>
            <person name="Goker M."/>
            <person name="Klenk H.P."/>
            <person name="Csonka L.N."/>
            <person name="Woyke T."/>
        </authorList>
    </citation>
    <scope>NUCLEOTIDE SEQUENCE [LARGE SCALE GENOMIC DNA]</scope>
    <source>
        <strain evidence="2">ATCC BAA-138 / DSM 3043 / CIP 106854 / NCIMB 13768 / 1H11</strain>
    </source>
</reference>